<accession>A0ABW0X932</accession>
<gene>
    <name evidence="1" type="ORF">ACFP3U_18580</name>
</gene>
<proteinExistence type="predicted"/>
<dbReference type="EMBL" id="JBHSOF010000022">
    <property type="protein sequence ID" value="MFC5664981.1"/>
    <property type="molecule type" value="Genomic_DNA"/>
</dbReference>
<protein>
    <submittedName>
        <fullName evidence="1">Uncharacterized protein</fullName>
    </submittedName>
</protein>
<comment type="caution">
    <text evidence="1">The sequence shown here is derived from an EMBL/GenBank/DDBJ whole genome shotgun (WGS) entry which is preliminary data.</text>
</comment>
<keyword evidence="2" id="KW-1185">Reference proteome</keyword>
<reference evidence="2" key="1">
    <citation type="journal article" date="2019" name="Int. J. Syst. Evol. Microbiol.">
        <title>The Global Catalogue of Microorganisms (GCM) 10K type strain sequencing project: providing services to taxonomists for standard genome sequencing and annotation.</title>
        <authorList>
            <consortium name="The Broad Institute Genomics Platform"/>
            <consortium name="The Broad Institute Genome Sequencing Center for Infectious Disease"/>
            <person name="Wu L."/>
            <person name="Ma J."/>
        </authorList>
    </citation>
    <scope>NUCLEOTIDE SEQUENCE [LARGE SCALE GENOMIC DNA]</scope>
    <source>
        <strain evidence="2">CGMCC 4.1437</strain>
    </source>
</reference>
<evidence type="ECO:0000313" key="1">
    <source>
        <dbReference type="EMBL" id="MFC5664981.1"/>
    </source>
</evidence>
<dbReference type="RefSeq" id="WP_380226672.1">
    <property type="nucleotide sequence ID" value="NZ_JBHSOF010000022.1"/>
</dbReference>
<evidence type="ECO:0000313" key="2">
    <source>
        <dbReference type="Proteomes" id="UP001595975"/>
    </source>
</evidence>
<dbReference type="Proteomes" id="UP001595975">
    <property type="component" value="Unassembled WGS sequence"/>
</dbReference>
<organism evidence="1 2">
    <name type="scientific">Kitasatospora misakiensis</name>
    <dbReference type="NCBI Taxonomy" id="67330"/>
    <lineage>
        <taxon>Bacteria</taxon>
        <taxon>Bacillati</taxon>
        <taxon>Actinomycetota</taxon>
        <taxon>Actinomycetes</taxon>
        <taxon>Kitasatosporales</taxon>
        <taxon>Streptomycetaceae</taxon>
        <taxon>Kitasatospora</taxon>
    </lineage>
</organism>
<name>A0ABW0X932_9ACTN</name>
<sequence>MPKNHARKRALAAIKAAYKLTHADAIALLDHPDTAERALLYDILERYEDVTTYRAAVEALEQRRLARDSAVTDEHDDDPVAFEFGCEGCGYLIEGFHCCDCGADHAYACVC</sequence>